<proteinExistence type="predicted"/>
<dbReference type="InterPro" id="IPR036397">
    <property type="entry name" value="RNaseH_sf"/>
</dbReference>
<name>A0A166L8B6_9AGAM</name>
<sequence>VRVYVDGSGYKGGIGAAVVLYEGSRVIAVRRYYLGKSTEYTVHNGEAVGVIMGLHLLISFTRRLRGPTIIGCNNQAVLRGLTNQKPHSGHYLLDTIHDLKERLHAKQDGIIR</sequence>
<dbReference type="SUPFAM" id="SSF53098">
    <property type="entry name" value="Ribonuclease H-like"/>
    <property type="match status" value="1"/>
</dbReference>
<gene>
    <name evidence="1" type="ORF">FIBSPDRAFT_711381</name>
</gene>
<accession>A0A166L8B6</accession>
<dbReference type="STRING" id="436010.A0A166L8B6"/>
<feature type="non-terminal residue" evidence="1">
    <location>
        <position position="1"/>
    </location>
</feature>
<keyword evidence="2" id="KW-1185">Reference proteome</keyword>
<reference evidence="1 2" key="1">
    <citation type="journal article" date="2016" name="Mol. Biol. Evol.">
        <title>Comparative Genomics of Early-Diverging Mushroom-Forming Fungi Provides Insights into the Origins of Lignocellulose Decay Capabilities.</title>
        <authorList>
            <person name="Nagy L.G."/>
            <person name="Riley R."/>
            <person name="Tritt A."/>
            <person name="Adam C."/>
            <person name="Daum C."/>
            <person name="Floudas D."/>
            <person name="Sun H."/>
            <person name="Yadav J.S."/>
            <person name="Pangilinan J."/>
            <person name="Larsson K.H."/>
            <person name="Matsuura K."/>
            <person name="Barry K."/>
            <person name="Labutti K."/>
            <person name="Kuo R."/>
            <person name="Ohm R.A."/>
            <person name="Bhattacharya S.S."/>
            <person name="Shirouzu T."/>
            <person name="Yoshinaga Y."/>
            <person name="Martin F.M."/>
            <person name="Grigoriev I.V."/>
            <person name="Hibbett D.S."/>
        </authorList>
    </citation>
    <scope>NUCLEOTIDE SEQUENCE [LARGE SCALE GENOMIC DNA]</scope>
    <source>
        <strain evidence="1 2">CBS 109695</strain>
    </source>
</reference>
<dbReference type="GO" id="GO:0003676">
    <property type="term" value="F:nucleic acid binding"/>
    <property type="evidence" value="ECO:0007669"/>
    <property type="project" value="InterPro"/>
</dbReference>
<feature type="non-terminal residue" evidence="1">
    <location>
        <position position="112"/>
    </location>
</feature>
<dbReference type="Gene3D" id="3.30.420.10">
    <property type="entry name" value="Ribonuclease H-like superfamily/Ribonuclease H"/>
    <property type="match status" value="1"/>
</dbReference>
<dbReference type="InterPro" id="IPR012337">
    <property type="entry name" value="RNaseH-like_sf"/>
</dbReference>
<protein>
    <recommendedName>
        <fullName evidence="3">RNase H type-1 domain-containing protein</fullName>
    </recommendedName>
</protein>
<evidence type="ECO:0000313" key="2">
    <source>
        <dbReference type="Proteomes" id="UP000076532"/>
    </source>
</evidence>
<dbReference type="EMBL" id="KV417538">
    <property type="protein sequence ID" value="KZP22683.1"/>
    <property type="molecule type" value="Genomic_DNA"/>
</dbReference>
<dbReference type="AlphaFoldDB" id="A0A166L8B6"/>
<dbReference type="OrthoDB" id="3051850at2759"/>
<organism evidence="1 2">
    <name type="scientific">Athelia psychrophila</name>
    <dbReference type="NCBI Taxonomy" id="1759441"/>
    <lineage>
        <taxon>Eukaryota</taxon>
        <taxon>Fungi</taxon>
        <taxon>Dikarya</taxon>
        <taxon>Basidiomycota</taxon>
        <taxon>Agaricomycotina</taxon>
        <taxon>Agaricomycetes</taxon>
        <taxon>Agaricomycetidae</taxon>
        <taxon>Atheliales</taxon>
        <taxon>Atheliaceae</taxon>
        <taxon>Athelia</taxon>
    </lineage>
</organism>
<dbReference type="Proteomes" id="UP000076532">
    <property type="component" value="Unassembled WGS sequence"/>
</dbReference>
<evidence type="ECO:0000313" key="1">
    <source>
        <dbReference type="EMBL" id="KZP22683.1"/>
    </source>
</evidence>
<evidence type="ECO:0008006" key="3">
    <source>
        <dbReference type="Google" id="ProtNLM"/>
    </source>
</evidence>
<dbReference type="CDD" id="cd09276">
    <property type="entry name" value="Rnase_HI_RT_non_LTR"/>
    <property type="match status" value="1"/>
</dbReference>